<feature type="transmembrane region" description="Helical" evidence="1">
    <location>
        <begin position="145"/>
        <end position="166"/>
    </location>
</feature>
<dbReference type="OrthoDB" id="9782842at2"/>
<sequence>MKRCEHRTNYDLREEALDPQLTDHLDTCESCATRARRAEAFDTVVRSAMITTVPDDLTAKLLALVPGLMPPLMVRSKHWKLQRRAFVGLSGVASILAIGLLVYGLFLLAGAVGVEQWLASASTWPGVAIDWLYRHIPSSRSVVAALIAVHQPLQWIILLILIWQVWERMPLPNKQQTA</sequence>
<evidence type="ECO:0000256" key="1">
    <source>
        <dbReference type="SAM" id="Phobius"/>
    </source>
</evidence>
<keyword evidence="1" id="KW-1133">Transmembrane helix</keyword>
<dbReference type="RefSeq" id="WP_054536762.1">
    <property type="nucleotide sequence ID" value="NZ_LGKP01000035.1"/>
</dbReference>
<evidence type="ECO:0008006" key="4">
    <source>
        <dbReference type="Google" id="ProtNLM"/>
    </source>
</evidence>
<dbReference type="AlphaFoldDB" id="A0A0P6XEE1"/>
<feature type="transmembrane region" description="Helical" evidence="1">
    <location>
        <begin position="85"/>
        <end position="111"/>
    </location>
</feature>
<dbReference type="EMBL" id="LGKP01000035">
    <property type="protein sequence ID" value="KPL81462.1"/>
    <property type="molecule type" value="Genomic_DNA"/>
</dbReference>
<protein>
    <recommendedName>
        <fullName evidence="4">Zinc-finger domain-containing protein</fullName>
    </recommendedName>
</protein>
<gene>
    <name evidence="2" type="ORF">SE18_22795</name>
</gene>
<keyword evidence="3" id="KW-1185">Reference proteome</keyword>
<name>A0A0P6XEE1_9CHLR</name>
<proteinExistence type="predicted"/>
<organism evidence="2 3">
    <name type="scientific">Herpetosiphon geysericola</name>
    <dbReference type="NCBI Taxonomy" id="70996"/>
    <lineage>
        <taxon>Bacteria</taxon>
        <taxon>Bacillati</taxon>
        <taxon>Chloroflexota</taxon>
        <taxon>Chloroflexia</taxon>
        <taxon>Herpetosiphonales</taxon>
        <taxon>Herpetosiphonaceae</taxon>
        <taxon>Herpetosiphon</taxon>
    </lineage>
</organism>
<accession>A0A0P6XEE1</accession>
<evidence type="ECO:0000313" key="2">
    <source>
        <dbReference type="EMBL" id="KPL81462.1"/>
    </source>
</evidence>
<evidence type="ECO:0000313" key="3">
    <source>
        <dbReference type="Proteomes" id="UP000050277"/>
    </source>
</evidence>
<dbReference type="PATRIC" id="fig|70996.4.peg.2381"/>
<keyword evidence="1" id="KW-0472">Membrane</keyword>
<keyword evidence="1" id="KW-0812">Transmembrane</keyword>
<reference evidence="2 3" key="1">
    <citation type="submission" date="2015-07" db="EMBL/GenBank/DDBJ databases">
        <title>Whole genome sequence of Herpetosiphon geysericola DSM 7119.</title>
        <authorList>
            <person name="Hemp J."/>
            <person name="Ward L.M."/>
            <person name="Pace L.A."/>
            <person name="Fischer W.W."/>
        </authorList>
    </citation>
    <scope>NUCLEOTIDE SEQUENCE [LARGE SCALE GENOMIC DNA]</scope>
    <source>
        <strain evidence="2 3">DSM 7119</strain>
    </source>
</reference>
<dbReference type="Proteomes" id="UP000050277">
    <property type="component" value="Unassembled WGS sequence"/>
</dbReference>
<dbReference type="STRING" id="70996.SE18_22795"/>
<comment type="caution">
    <text evidence="2">The sequence shown here is derived from an EMBL/GenBank/DDBJ whole genome shotgun (WGS) entry which is preliminary data.</text>
</comment>